<evidence type="ECO:0000256" key="3">
    <source>
        <dbReference type="ARBA" id="ARBA00022763"/>
    </source>
</evidence>
<keyword evidence="7 9" id="KW-0233">DNA recombination</keyword>
<dbReference type="InterPro" id="IPR008824">
    <property type="entry name" value="RuvB-like_N"/>
</dbReference>
<dbReference type="GO" id="GO:0005737">
    <property type="term" value="C:cytoplasm"/>
    <property type="evidence" value="ECO:0007669"/>
    <property type="project" value="UniProtKB-SubCell"/>
</dbReference>
<dbReference type="SUPFAM" id="SSF46785">
    <property type="entry name" value="Winged helix' DNA-binding domain"/>
    <property type="match status" value="1"/>
</dbReference>
<gene>
    <name evidence="9 11" type="primary">ruvB</name>
    <name evidence="11" type="ORF">H3C67_00250</name>
</gene>
<dbReference type="InterPro" id="IPR041445">
    <property type="entry name" value="AAA_lid_4"/>
</dbReference>
<comment type="subcellular location">
    <subcellularLocation>
        <location evidence="9">Cytoplasm</location>
    </subcellularLocation>
</comment>
<dbReference type="GO" id="GO:0000400">
    <property type="term" value="F:four-way junction DNA binding"/>
    <property type="evidence" value="ECO:0007669"/>
    <property type="project" value="UniProtKB-UniRule"/>
</dbReference>
<evidence type="ECO:0000313" key="12">
    <source>
        <dbReference type="Proteomes" id="UP000781173"/>
    </source>
</evidence>
<feature type="region of interest" description="Head domain (RuvB-H)" evidence="9">
    <location>
        <begin position="258"/>
        <end position="335"/>
    </location>
</feature>
<keyword evidence="2 9" id="KW-0547">Nucleotide-binding</keyword>
<feature type="binding site" evidence="9">
    <location>
        <position position="174"/>
    </location>
    <ligand>
        <name>ATP</name>
        <dbReference type="ChEBI" id="CHEBI:30616"/>
    </ligand>
</feature>
<feature type="binding site" evidence="9">
    <location>
        <position position="24"/>
    </location>
    <ligand>
        <name>ATP</name>
        <dbReference type="ChEBI" id="CHEBI:30616"/>
    </ligand>
</feature>
<evidence type="ECO:0000313" key="11">
    <source>
        <dbReference type="EMBL" id="MBW7953206.1"/>
    </source>
</evidence>
<feature type="binding site" evidence="9">
    <location>
        <position position="68"/>
    </location>
    <ligand>
        <name>ATP</name>
        <dbReference type="ChEBI" id="CHEBI:30616"/>
    </ligand>
</feature>
<feature type="binding site" evidence="9">
    <location>
        <position position="221"/>
    </location>
    <ligand>
        <name>ATP</name>
        <dbReference type="ChEBI" id="CHEBI:30616"/>
    </ligand>
</feature>
<dbReference type="SMART" id="SM00382">
    <property type="entry name" value="AAA"/>
    <property type="match status" value="1"/>
</dbReference>
<keyword evidence="11" id="KW-0347">Helicase</keyword>
<evidence type="ECO:0000256" key="5">
    <source>
        <dbReference type="ARBA" id="ARBA00022840"/>
    </source>
</evidence>
<dbReference type="Proteomes" id="UP000781173">
    <property type="component" value="Unassembled WGS sequence"/>
</dbReference>
<dbReference type="Pfam" id="PF05491">
    <property type="entry name" value="WHD_RuvB"/>
    <property type="match status" value="1"/>
</dbReference>
<proteinExistence type="inferred from homology"/>
<keyword evidence="8 9" id="KW-0234">DNA repair</keyword>
<feature type="domain" description="AAA+ ATPase" evidence="10">
    <location>
        <begin position="54"/>
        <end position="185"/>
    </location>
</feature>
<feature type="binding site" evidence="9">
    <location>
        <position position="69"/>
    </location>
    <ligand>
        <name>Mg(2+)</name>
        <dbReference type="ChEBI" id="CHEBI:18420"/>
    </ligand>
</feature>
<feature type="binding site" evidence="9">
    <location>
        <position position="70"/>
    </location>
    <ligand>
        <name>ATP</name>
        <dbReference type="ChEBI" id="CHEBI:30616"/>
    </ligand>
</feature>
<evidence type="ECO:0000256" key="8">
    <source>
        <dbReference type="ARBA" id="ARBA00023204"/>
    </source>
</evidence>
<keyword evidence="4 9" id="KW-0378">Hydrolase</keyword>
<dbReference type="HAMAP" id="MF_00016">
    <property type="entry name" value="DNA_HJ_migration_RuvB"/>
    <property type="match status" value="1"/>
</dbReference>
<dbReference type="InterPro" id="IPR004605">
    <property type="entry name" value="DNA_helicase_Holl-junc_RuvB"/>
</dbReference>
<dbReference type="PANTHER" id="PTHR42848:SF1">
    <property type="entry name" value="HOLLIDAY JUNCTION BRANCH MIGRATION COMPLEX SUBUNIT RUVB"/>
    <property type="match status" value="1"/>
</dbReference>
<protein>
    <recommendedName>
        <fullName evidence="9">Holliday junction branch migration complex subunit RuvB</fullName>
        <ecNumber evidence="9">3.6.4.-</ecNumber>
    </recommendedName>
</protein>
<keyword evidence="3 9" id="KW-0227">DNA damage</keyword>
<evidence type="ECO:0000256" key="6">
    <source>
        <dbReference type="ARBA" id="ARBA00023125"/>
    </source>
</evidence>
<keyword evidence="6 9" id="KW-0238">DNA-binding</keyword>
<dbReference type="InterPro" id="IPR036388">
    <property type="entry name" value="WH-like_DNA-bd_sf"/>
</dbReference>
<dbReference type="InterPro" id="IPR027417">
    <property type="entry name" value="P-loop_NTPase"/>
</dbReference>
<evidence type="ECO:0000256" key="7">
    <source>
        <dbReference type="ARBA" id="ARBA00023172"/>
    </source>
</evidence>
<feature type="region of interest" description="Small ATPAse domain (RuvB-S)" evidence="9">
    <location>
        <begin position="185"/>
        <end position="255"/>
    </location>
</feature>
<accession>A0A952DRG1</accession>
<evidence type="ECO:0000256" key="2">
    <source>
        <dbReference type="ARBA" id="ARBA00022741"/>
    </source>
</evidence>
<dbReference type="Pfam" id="PF05496">
    <property type="entry name" value="RuvB_N"/>
    <property type="match status" value="1"/>
</dbReference>
<dbReference type="GO" id="GO:0009378">
    <property type="term" value="F:four-way junction helicase activity"/>
    <property type="evidence" value="ECO:0007669"/>
    <property type="project" value="InterPro"/>
</dbReference>
<dbReference type="Gene3D" id="1.10.10.10">
    <property type="entry name" value="Winged helix-like DNA-binding domain superfamily/Winged helix DNA-binding domain"/>
    <property type="match status" value="1"/>
</dbReference>
<feature type="binding site" evidence="9">
    <location>
        <position position="65"/>
    </location>
    <ligand>
        <name>ATP</name>
        <dbReference type="ChEBI" id="CHEBI:30616"/>
    </ligand>
</feature>
<feature type="binding site" evidence="9">
    <location>
        <position position="69"/>
    </location>
    <ligand>
        <name>ATP</name>
        <dbReference type="ChEBI" id="CHEBI:30616"/>
    </ligand>
</feature>
<dbReference type="GO" id="GO:0006281">
    <property type="term" value="P:DNA repair"/>
    <property type="evidence" value="ECO:0007669"/>
    <property type="project" value="UniProtKB-UniRule"/>
</dbReference>
<dbReference type="PANTHER" id="PTHR42848">
    <property type="match status" value="1"/>
</dbReference>
<dbReference type="NCBIfam" id="NF000868">
    <property type="entry name" value="PRK00080.1"/>
    <property type="match status" value="1"/>
</dbReference>
<dbReference type="AlphaFoldDB" id="A0A952DRG1"/>
<dbReference type="NCBIfam" id="TIGR00635">
    <property type="entry name" value="ruvB"/>
    <property type="match status" value="1"/>
</dbReference>
<evidence type="ECO:0000256" key="9">
    <source>
        <dbReference type="HAMAP-Rule" id="MF_00016"/>
    </source>
</evidence>
<sequence length="335" mass="37154">MADRIVDPDTTNEEEIELYEKTLRPKSFAEIIGRAREKESLQILISAAKTRLEPIDHILLHGPPGLGKTSLAHVIASEAGVQLYITSGPAIERKGDLASILTNIEPNGILFIDEIHRLNRAVEEVLYSAMEDRAIDIILGKGPAARSIRLDLNPLTIIGATTRAGSLSSPLRDRFGLDLRLDYYSISEISELLIQKAAVLDTQLESEAIAEIAARSRKTPRIAIRLLKRVRDYAQVSGDMSITRDRALQALELIGVDEFGLDGLDRKIINYIIEHYKGGPIGLQALAAALSEDLVTLQDVYEPFLLQEGFLARTPRGRVVTDKGLRYYHKNNVKD</sequence>
<dbReference type="InterPro" id="IPR003593">
    <property type="entry name" value="AAA+_ATPase"/>
</dbReference>
<comment type="caution">
    <text evidence="9">Lacks conserved residue(s) required for the propagation of feature annotation.</text>
</comment>
<dbReference type="EMBL" id="JACFOF010000001">
    <property type="protein sequence ID" value="MBW7953206.1"/>
    <property type="molecule type" value="Genomic_DNA"/>
</dbReference>
<dbReference type="SUPFAM" id="SSF52540">
    <property type="entry name" value="P-loop containing nucleoside triphosphate hydrolases"/>
    <property type="match status" value="1"/>
</dbReference>
<evidence type="ECO:0000256" key="1">
    <source>
        <dbReference type="ARBA" id="ARBA00022490"/>
    </source>
</evidence>
<comment type="catalytic activity">
    <reaction evidence="9">
        <text>ATP + H2O = ADP + phosphate + H(+)</text>
        <dbReference type="Rhea" id="RHEA:13065"/>
        <dbReference type="ChEBI" id="CHEBI:15377"/>
        <dbReference type="ChEBI" id="CHEBI:15378"/>
        <dbReference type="ChEBI" id="CHEBI:30616"/>
        <dbReference type="ChEBI" id="CHEBI:43474"/>
        <dbReference type="ChEBI" id="CHEBI:456216"/>
    </reaction>
</comment>
<feature type="binding site" evidence="9">
    <location>
        <position position="23"/>
    </location>
    <ligand>
        <name>ATP</name>
        <dbReference type="ChEBI" id="CHEBI:30616"/>
    </ligand>
</feature>
<evidence type="ECO:0000259" key="10">
    <source>
        <dbReference type="SMART" id="SM00382"/>
    </source>
</evidence>
<dbReference type="Pfam" id="PF17864">
    <property type="entry name" value="AAA_lid_4"/>
    <property type="match status" value="1"/>
</dbReference>
<comment type="similarity">
    <text evidence="9">Belongs to the RuvB family.</text>
</comment>
<dbReference type="GO" id="GO:0006310">
    <property type="term" value="P:DNA recombination"/>
    <property type="evidence" value="ECO:0007669"/>
    <property type="project" value="UniProtKB-UniRule"/>
</dbReference>
<dbReference type="CDD" id="cd00009">
    <property type="entry name" value="AAA"/>
    <property type="match status" value="1"/>
</dbReference>
<reference evidence="11" key="1">
    <citation type="journal article" date="2022" name="ISME J.">
        <title>A general approach to explore prokaryotic protein glycosylation reveals the unique surface layer modulation of an anammox bacterium.</title>
        <authorList>
            <person name="Pabst M."/>
            <person name="Grouzdev D.S."/>
            <person name="Lawson C.E."/>
            <person name="Kleikamp H.B.C."/>
            <person name="de Ram C."/>
            <person name="Louwen R."/>
            <person name="Lin Y.M."/>
            <person name="Lucker S."/>
            <person name="van Loosdrecht M.C.M."/>
            <person name="Laureni M."/>
        </authorList>
    </citation>
    <scope>NUCLEOTIDE SEQUENCE</scope>
    <source>
        <strain evidence="11">BROCD043</strain>
    </source>
</reference>
<feature type="binding site" evidence="9">
    <location>
        <position position="318"/>
    </location>
    <ligand>
        <name>DNA</name>
        <dbReference type="ChEBI" id="CHEBI:16991"/>
    </ligand>
</feature>
<comment type="function">
    <text evidence="9">The RuvA-RuvB-RuvC complex processes Holliday junction (HJ) DNA during genetic recombination and DNA repair, while the RuvA-RuvB complex plays an important role in the rescue of blocked DNA replication forks via replication fork reversal (RFR). RuvA specifically binds to HJ cruciform DNA, conferring on it an open structure. The RuvB hexamer acts as an ATP-dependent pump, pulling dsDNA into and through the RuvAB complex. RuvB forms 2 homohexamers on either side of HJ DNA bound by 1 or 2 RuvA tetramers; 4 subunits per hexamer contact DNA at a time. Coordinated motions by a converter formed by DNA-disengaged RuvB subunits stimulates ATP hydrolysis and nucleotide exchange. Immobilization of the converter enables RuvB to convert the ATP-contained energy into a lever motion, pulling 2 nucleotides of DNA out of the RuvA tetramer per ATP hydrolyzed, thus driving DNA branch migration. The RuvB motors rotate together with the DNA substrate, which together with the progressing nucleotide cycle form the mechanistic basis for DNA recombination by continuous HJ branch migration. Branch migration allows RuvC to scan DNA until it finds its consensus sequence, where it cleaves and resolves cruciform DNA.</text>
</comment>
<dbReference type="GO" id="GO:0005524">
    <property type="term" value="F:ATP binding"/>
    <property type="evidence" value="ECO:0007669"/>
    <property type="project" value="UniProtKB-UniRule"/>
</dbReference>
<feature type="binding site" evidence="9">
    <location>
        <position position="184"/>
    </location>
    <ligand>
        <name>ATP</name>
        <dbReference type="ChEBI" id="CHEBI:30616"/>
    </ligand>
</feature>
<keyword evidence="1 9" id="KW-0963">Cytoplasm</keyword>
<comment type="caution">
    <text evidence="11">The sequence shown here is derived from an EMBL/GenBank/DDBJ whole genome shotgun (WGS) entry which is preliminary data.</text>
</comment>
<dbReference type="InterPro" id="IPR008823">
    <property type="entry name" value="RuvB_wg_C"/>
</dbReference>
<organism evidence="11 12">
    <name type="scientific">Candidatus Dojkabacteria bacterium</name>
    <dbReference type="NCBI Taxonomy" id="2099670"/>
    <lineage>
        <taxon>Bacteria</taxon>
        <taxon>Candidatus Dojkabacteria</taxon>
    </lineage>
</organism>
<comment type="subunit">
    <text evidence="9">Homohexamer. Forms an RuvA(8)-RuvB(12)-Holliday junction (HJ) complex. HJ DNA is sandwiched between 2 RuvA tetramers; dsDNA enters through RuvA and exits via RuvB. An RuvB hexamer assembles on each DNA strand where it exits the tetramer. Each RuvB hexamer is contacted by two RuvA subunits (via domain III) on 2 adjacent RuvB subunits; this complex drives branch migration. In the full resolvosome a probable DNA-RuvA(4)-RuvB(12)-RuvC(2) complex forms which resolves the HJ.</text>
</comment>
<dbReference type="GO" id="GO:0048476">
    <property type="term" value="C:Holliday junction resolvase complex"/>
    <property type="evidence" value="ECO:0007669"/>
    <property type="project" value="UniProtKB-UniRule"/>
</dbReference>
<dbReference type="EC" id="3.6.4.-" evidence="9"/>
<dbReference type="GO" id="GO:0016787">
    <property type="term" value="F:hydrolase activity"/>
    <property type="evidence" value="ECO:0007669"/>
    <property type="project" value="UniProtKB-KW"/>
</dbReference>
<keyword evidence="5 9" id="KW-0067">ATP-binding</keyword>
<dbReference type="Gene3D" id="1.10.8.60">
    <property type="match status" value="1"/>
</dbReference>
<comment type="domain">
    <text evidence="9">Has 3 domains, the large (RuvB-L) and small ATPase (RuvB-S) domains and the C-terminal head (RuvB-H) domain. The head domain binds DNA, while the ATPase domains jointly bind ATP, ADP or are empty depending on the state of the subunit in the translocation cycle. During a single DNA translocation step the structure of each domain remains the same, but their relative positions change.</text>
</comment>
<evidence type="ECO:0000256" key="4">
    <source>
        <dbReference type="ARBA" id="ARBA00022801"/>
    </source>
</evidence>
<dbReference type="Gene3D" id="3.40.50.300">
    <property type="entry name" value="P-loop containing nucleotide triphosphate hydrolases"/>
    <property type="match status" value="1"/>
</dbReference>
<dbReference type="InterPro" id="IPR036390">
    <property type="entry name" value="WH_DNA-bd_sf"/>
</dbReference>
<name>A0A952DRG1_9BACT</name>
<feature type="binding site" evidence="9">
    <location>
        <position position="313"/>
    </location>
    <ligand>
        <name>DNA</name>
        <dbReference type="ChEBI" id="CHEBI:16991"/>
    </ligand>
</feature>